<accession>A0A4P8XQ44</accession>
<evidence type="ECO:0000313" key="2">
    <source>
        <dbReference type="Proteomes" id="UP000300879"/>
    </source>
</evidence>
<sequence length="110" mass="12593">MIRAINKVIHNGKLYQHGKEILGLTEKEAQRLLELGAAEEEGDTFYEPEPDKDNPLLNDLTTPEQFTKLKAEEQKEFLESLSIDPAGKAEDRVAQFEEWYTEQVTADDQN</sequence>
<dbReference type="OrthoDB" id="2665157at2"/>
<organism evidence="1 2">
    <name type="scientific">Paenibacillus algicola</name>
    <dbReference type="NCBI Taxonomy" id="2565926"/>
    <lineage>
        <taxon>Bacteria</taxon>
        <taxon>Bacillati</taxon>
        <taxon>Bacillota</taxon>
        <taxon>Bacilli</taxon>
        <taxon>Bacillales</taxon>
        <taxon>Paenibacillaceae</taxon>
        <taxon>Paenibacillus</taxon>
    </lineage>
</organism>
<proteinExistence type="predicted"/>
<reference evidence="1 2" key="1">
    <citation type="submission" date="2019-05" db="EMBL/GenBank/DDBJ databases">
        <authorList>
            <person name="Chen C."/>
        </authorList>
    </citation>
    <scope>NUCLEOTIDE SEQUENCE [LARGE SCALE GENOMIC DNA]</scope>
    <source>
        <strain evidence="1 2">HB172198</strain>
    </source>
</reference>
<evidence type="ECO:0000313" key="1">
    <source>
        <dbReference type="EMBL" id="QCT03821.1"/>
    </source>
</evidence>
<name>A0A4P8XQ44_9BACL</name>
<dbReference type="Proteomes" id="UP000300879">
    <property type="component" value="Chromosome"/>
</dbReference>
<dbReference type="KEGG" id="palo:E6C60_3110"/>
<dbReference type="EMBL" id="CP040396">
    <property type="protein sequence ID" value="QCT03821.1"/>
    <property type="molecule type" value="Genomic_DNA"/>
</dbReference>
<dbReference type="AlphaFoldDB" id="A0A4P8XQ44"/>
<dbReference type="RefSeq" id="WP_138226638.1">
    <property type="nucleotide sequence ID" value="NZ_CP040396.1"/>
</dbReference>
<gene>
    <name evidence="1" type="ORF">E6C60_3110</name>
</gene>
<keyword evidence="2" id="KW-1185">Reference proteome</keyword>
<protein>
    <submittedName>
        <fullName evidence="1">Uncharacterized protein</fullName>
    </submittedName>
</protein>